<organism evidence="5 6">
    <name type="scientific">Trametes cubensis</name>
    <dbReference type="NCBI Taxonomy" id="1111947"/>
    <lineage>
        <taxon>Eukaryota</taxon>
        <taxon>Fungi</taxon>
        <taxon>Dikarya</taxon>
        <taxon>Basidiomycota</taxon>
        <taxon>Agaricomycotina</taxon>
        <taxon>Agaricomycetes</taxon>
        <taxon>Polyporales</taxon>
        <taxon>Polyporaceae</taxon>
        <taxon>Trametes</taxon>
    </lineage>
</organism>
<dbReference type="InterPro" id="IPR027534">
    <property type="entry name" value="Ribosomal_P1/P2"/>
</dbReference>
<evidence type="ECO:0000256" key="4">
    <source>
        <dbReference type="SAM" id="MobiDB-lite"/>
    </source>
</evidence>
<dbReference type="PANTHER" id="PTHR45696:SF10">
    <property type="entry name" value="LARGE RIBOSOMAL SUBUNIT PROTEIN P1"/>
    <property type="match status" value="1"/>
</dbReference>
<keyword evidence="3" id="KW-0687">Ribonucleoprotein</keyword>
<evidence type="ECO:0000256" key="2">
    <source>
        <dbReference type="ARBA" id="ARBA00022980"/>
    </source>
</evidence>
<dbReference type="PANTHER" id="PTHR45696">
    <property type="entry name" value="60S ACIDIC RIBOSOMAL PROTEIN P1"/>
    <property type="match status" value="1"/>
</dbReference>
<feature type="compositionally biased region" description="Low complexity" evidence="4">
    <location>
        <begin position="105"/>
        <end position="122"/>
    </location>
</feature>
<comment type="caution">
    <text evidence="5">The sequence shown here is derived from an EMBL/GenBank/DDBJ whole genome shotgun (WGS) entry which is preliminary data.</text>
</comment>
<evidence type="ECO:0000256" key="3">
    <source>
        <dbReference type="ARBA" id="ARBA00023274"/>
    </source>
</evidence>
<dbReference type="InterPro" id="IPR038716">
    <property type="entry name" value="P1/P2_N_sf"/>
</dbReference>
<evidence type="ECO:0000313" key="5">
    <source>
        <dbReference type="EMBL" id="KAJ8472805.1"/>
    </source>
</evidence>
<dbReference type="GO" id="GO:0002181">
    <property type="term" value="P:cytoplasmic translation"/>
    <property type="evidence" value="ECO:0007669"/>
    <property type="project" value="TreeGrafter"/>
</dbReference>
<dbReference type="FunFam" id="1.10.10.1410:FF:000001">
    <property type="entry name" value="60S acidic ribosomal protein P1"/>
    <property type="match status" value="1"/>
</dbReference>
<dbReference type="EMBL" id="JAPEVG010000245">
    <property type="protein sequence ID" value="KAJ8472805.1"/>
    <property type="molecule type" value="Genomic_DNA"/>
</dbReference>
<dbReference type="HAMAP" id="MF_01478">
    <property type="entry name" value="Ribosomal_L12_arch"/>
    <property type="match status" value="1"/>
</dbReference>
<gene>
    <name evidence="5" type="ORF">ONZ51_g8269</name>
</gene>
<feature type="compositionally biased region" description="Basic and acidic residues" evidence="4">
    <location>
        <begin position="123"/>
        <end position="133"/>
    </location>
</feature>
<dbReference type="AlphaFoldDB" id="A0AAD7TPU3"/>
<feature type="region of interest" description="Disordered" evidence="4">
    <location>
        <begin position="101"/>
        <end position="146"/>
    </location>
</feature>
<accession>A0AAD7TPU3</accession>
<protein>
    <recommendedName>
        <fullName evidence="7">60S acidic ribosomal protein P1</fullName>
    </recommendedName>
</protein>
<sequence length="146" mass="14720">MFLLKNLVAHPDLEGRATSSSRLASSPSPPAPSTVQMASAELAATYAALILADDGIEITSDKILALTSAADVELEPIWASLLAKALEGKNVKDLLSNVGAGGAGPAAAAAPSAAAGGAAAAEAPKEEEKKEEKEESDDDMGFGLFD</sequence>
<reference evidence="5" key="1">
    <citation type="submission" date="2022-11" db="EMBL/GenBank/DDBJ databases">
        <title>Genome Sequence of Cubamyces cubensis.</title>
        <authorList>
            <person name="Buettner E."/>
        </authorList>
    </citation>
    <scope>NUCLEOTIDE SEQUENCE</scope>
    <source>
        <strain evidence="5">MPL-01</strain>
    </source>
</reference>
<dbReference type="Gene3D" id="1.10.10.1410">
    <property type="match status" value="1"/>
</dbReference>
<dbReference type="CDD" id="cd05831">
    <property type="entry name" value="Ribosomal_P1"/>
    <property type="match status" value="1"/>
</dbReference>
<keyword evidence="6" id="KW-1185">Reference proteome</keyword>
<dbReference type="GO" id="GO:0043021">
    <property type="term" value="F:ribonucleoprotein complex binding"/>
    <property type="evidence" value="ECO:0007669"/>
    <property type="project" value="TreeGrafter"/>
</dbReference>
<keyword evidence="2" id="KW-0689">Ribosomal protein</keyword>
<dbReference type="GO" id="GO:0006414">
    <property type="term" value="P:translational elongation"/>
    <property type="evidence" value="ECO:0007669"/>
    <property type="project" value="InterPro"/>
</dbReference>
<dbReference type="Proteomes" id="UP001215151">
    <property type="component" value="Unassembled WGS sequence"/>
</dbReference>
<dbReference type="GO" id="GO:0022625">
    <property type="term" value="C:cytosolic large ribosomal subunit"/>
    <property type="evidence" value="ECO:0007669"/>
    <property type="project" value="TreeGrafter"/>
</dbReference>
<evidence type="ECO:0000313" key="6">
    <source>
        <dbReference type="Proteomes" id="UP001215151"/>
    </source>
</evidence>
<dbReference type="Pfam" id="PF00428">
    <property type="entry name" value="Ribosomal_60s"/>
    <property type="match status" value="1"/>
</dbReference>
<evidence type="ECO:0000256" key="1">
    <source>
        <dbReference type="ARBA" id="ARBA00005436"/>
    </source>
</evidence>
<dbReference type="GO" id="GO:0003735">
    <property type="term" value="F:structural constituent of ribosome"/>
    <property type="evidence" value="ECO:0007669"/>
    <property type="project" value="InterPro"/>
</dbReference>
<proteinExistence type="inferred from homology"/>
<dbReference type="GO" id="GO:0030295">
    <property type="term" value="F:protein kinase activator activity"/>
    <property type="evidence" value="ECO:0007669"/>
    <property type="project" value="TreeGrafter"/>
</dbReference>
<comment type="similarity">
    <text evidence="1">Belongs to the eukaryotic ribosomal protein P1/P2 family.</text>
</comment>
<evidence type="ECO:0008006" key="7">
    <source>
        <dbReference type="Google" id="ProtNLM"/>
    </source>
</evidence>
<name>A0AAD7TPU3_9APHY</name>